<dbReference type="InterPro" id="IPR007221">
    <property type="entry name" value="MreC"/>
</dbReference>
<keyword evidence="3" id="KW-0133">Cell shape</keyword>
<dbReference type="InterPro" id="IPR055342">
    <property type="entry name" value="MreC_beta-barrel_core"/>
</dbReference>
<evidence type="ECO:0000313" key="8">
    <source>
        <dbReference type="EMBL" id="SEB39669.1"/>
    </source>
</evidence>
<dbReference type="GO" id="GO:0008360">
    <property type="term" value="P:regulation of cell shape"/>
    <property type="evidence" value="ECO:0007669"/>
    <property type="project" value="UniProtKB-KW"/>
</dbReference>
<organism evidence="8 9">
    <name type="scientific">Atopobium minutum</name>
    <dbReference type="NCBI Taxonomy" id="1381"/>
    <lineage>
        <taxon>Bacteria</taxon>
        <taxon>Bacillati</taxon>
        <taxon>Actinomycetota</taxon>
        <taxon>Coriobacteriia</taxon>
        <taxon>Coriobacteriales</taxon>
        <taxon>Atopobiaceae</taxon>
        <taxon>Atopobium</taxon>
    </lineage>
</organism>
<dbReference type="InterPro" id="IPR042177">
    <property type="entry name" value="Cell/Rod_1"/>
</dbReference>
<dbReference type="InterPro" id="IPR042175">
    <property type="entry name" value="Cell/Rod_MreC_2"/>
</dbReference>
<feature type="domain" description="Rod shape-determining protein MreC beta-barrel core" evidence="7">
    <location>
        <begin position="136"/>
        <end position="281"/>
    </location>
</feature>
<evidence type="ECO:0000259" key="7">
    <source>
        <dbReference type="Pfam" id="PF04085"/>
    </source>
</evidence>
<sequence>MALLSPHSARTNTMPRKSATGGRLATVLCVIALVVFTLSCRETGHGPITAARDMVSVVTTPIRSVGSFITAPFKGLGNIFSNLTASQETLSELKAENDALRAKNVELSEAQQSAERLQSLLELKNAYKLQSTAAHVVSGSTDSWSSTITIDKGSAAGMQIGMPVTDSTGVIGQISEVGPTSSVVRLISDETSSVSAMVQSSRAQGMLVGSADGTLRLTLVTTDQSVAVGDTVVTSGLGGIYPKGLPLGTVSSIEKNTGSTYYVITVKPFTTTSSFEEVLVITSLTDEQQADASEAAQADKQESSSTSAAATTQDADQAASTDSSSDSSNAKQRR</sequence>
<dbReference type="EMBL" id="FNSH01000001">
    <property type="protein sequence ID" value="SEB39669.1"/>
    <property type="molecule type" value="Genomic_DNA"/>
</dbReference>
<dbReference type="NCBIfam" id="TIGR00219">
    <property type="entry name" value="mreC"/>
    <property type="match status" value="1"/>
</dbReference>
<evidence type="ECO:0000256" key="4">
    <source>
        <dbReference type="ARBA" id="ARBA00032089"/>
    </source>
</evidence>
<feature type="compositionally biased region" description="Low complexity" evidence="6">
    <location>
        <begin position="303"/>
        <end position="328"/>
    </location>
</feature>
<accession>A0AB38A533</accession>
<evidence type="ECO:0000256" key="6">
    <source>
        <dbReference type="SAM" id="MobiDB-lite"/>
    </source>
</evidence>
<name>A0AB38A533_9ACTN</name>
<evidence type="ECO:0000313" key="9">
    <source>
        <dbReference type="Proteomes" id="UP000183687"/>
    </source>
</evidence>
<feature type="region of interest" description="Disordered" evidence="6">
    <location>
        <begin position="289"/>
        <end position="334"/>
    </location>
</feature>
<comment type="caution">
    <text evidence="8">The sequence shown here is derived from an EMBL/GenBank/DDBJ whole genome shotgun (WGS) entry which is preliminary data.</text>
</comment>
<proteinExistence type="inferred from homology"/>
<protein>
    <recommendedName>
        <fullName evidence="2">Cell shape-determining protein MreC</fullName>
    </recommendedName>
    <alternativeName>
        <fullName evidence="4">Cell shape protein MreC</fullName>
    </alternativeName>
</protein>
<keyword evidence="5" id="KW-0175">Coiled coil</keyword>
<dbReference type="PANTHER" id="PTHR34138">
    <property type="entry name" value="CELL SHAPE-DETERMINING PROTEIN MREC"/>
    <property type="match status" value="1"/>
</dbReference>
<dbReference type="Gene3D" id="2.40.10.350">
    <property type="entry name" value="Rod shape-determining protein MreC, domain 2"/>
    <property type="match status" value="1"/>
</dbReference>
<dbReference type="Pfam" id="PF04085">
    <property type="entry name" value="MreC"/>
    <property type="match status" value="1"/>
</dbReference>
<dbReference type="Gene3D" id="2.40.10.340">
    <property type="entry name" value="Rod shape-determining protein MreC, domain 1"/>
    <property type="match status" value="1"/>
</dbReference>
<dbReference type="GO" id="GO:0005886">
    <property type="term" value="C:plasma membrane"/>
    <property type="evidence" value="ECO:0007669"/>
    <property type="project" value="TreeGrafter"/>
</dbReference>
<reference evidence="8 9" key="1">
    <citation type="submission" date="2016-10" db="EMBL/GenBank/DDBJ databases">
        <authorList>
            <person name="Varghese N."/>
            <person name="Submissions S."/>
        </authorList>
    </citation>
    <scope>NUCLEOTIDE SEQUENCE [LARGE SCALE GENOMIC DNA]</scope>
    <source>
        <strain evidence="8 9">DSM 20586</strain>
    </source>
</reference>
<dbReference type="Proteomes" id="UP000183687">
    <property type="component" value="Unassembled WGS sequence"/>
</dbReference>
<evidence type="ECO:0000256" key="2">
    <source>
        <dbReference type="ARBA" id="ARBA00013855"/>
    </source>
</evidence>
<feature type="coiled-coil region" evidence="5">
    <location>
        <begin position="83"/>
        <end position="120"/>
    </location>
</feature>
<evidence type="ECO:0000256" key="3">
    <source>
        <dbReference type="ARBA" id="ARBA00022960"/>
    </source>
</evidence>
<dbReference type="AlphaFoldDB" id="A0AB38A533"/>
<evidence type="ECO:0000256" key="1">
    <source>
        <dbReference type="ARBA" id="ARBA00009369"/>
    </source>
</evidence>
<evidence type="ECO:0000256" key="5">
    <source>
        <dbReference type="SAM" id="Coils"/>
    </source>
</evidence>
<comment type="similarity">
    <text evidence="1">Belongs to the MreC family.</text>
</comment>
<dbReference type="PANTHER" id="PTHR34138:SF1">
    <property type="entry name" value="CELL SHAPE-DETERMINING PROTEIN MREC"/>
    <property type="match status" value="1"/>
</dbReference>
<gene>
    <name evidence="8" type="ORF">SAMN04489746_0066</name>
</gene>